<sequence>MREPKSWQRVAGSTQPQFSNTHDCVQPYHCSHQQLNQQMPQGLELHQKVEMPCQRTKCVRRRRAWRATFATKWTRLLRCSPGAVSSTPSSTLAPPHKNPKDLLIDGIQRHTNDFLESNSVISTDFSTIISMSRNSTT</sequence>
<keyword evidence="2" id="KW-1185">Reference proteome</keyword>
<proteinExistence type="predicted"/>
<dbReference type="EMBL" id="BPLQ01014520">
    <property type="protein sequence ID" value="GIY80554.1"/>
    <property type="molecule type" value="Genomic_DNA"/>
</dbReference>
<dbReference type="AlphaFoldDB" id="A0AAV4WFF5"/>
<protein>
    <submittedName>
        <fullName evidence="1">Uncharacterized protein</fullName>
    </submittedName>
</protein>
<comment type="caution">
    <text evidence="1">The sequence shown here is derived from an EMBL/GenBank/DDBJ whole genome shotgun (WGS) entry which is preliminary data.</text>
</comment>
<organism evidence="1 2">
    <name type="scientific">Caerostris darwini</name>
    <dbReference type="NCBI Taxonomy" id="1538125"/>
    <lineage>
        <taxon>Eukaryota</taxon>
        <taxon>Metazoa</taxon>
        <taxon>Ecdysozoa</taxon>
        <taxon>Arthropoda</taxon>
        <taxon>Chelicerata</taxon>
        <taxon>Arachnida</taxon>
        <taxon>Araneae</taxon>
        <taxon>Araneomorphae</taxon>
        <taxon>Entelegynae</taxon>
        <taxon>Araneoidea</taxon>
        <taxon>Araneidae</taxon>
        <taxon>Caerostris</taxon>
    </lineage>
</organism>
<reference evidence="1 2" key="1">
    <citation type="submission" date="2021-06" db="EMBL/GenBank/DDBJ databases">
        <title>Caerostris darwini draft genome.</title>
        <authorList>
            <person name="Kono N."/>
            <person name="Arakawa K."/>
        </authorList>
    </citation>
    <scope>NUCLEOTIDE SEQUENCE [LARGE SCALE GENOMIC DNA]</scope>
</reference>
<accession>A0AAV4WFF5</accession>
<evidence type="ECO:0000313" key="1">
    <source>
        <dbReference type="EMBL" id="GIY80554.1"/>
    </source>
</evidence>
<evidence type="ECO:0000313" key="2">
    <source>
        <dbReference type="Proteomes" id="UP001054837"/>
    </source>
</evidence>
<gene>
    <name evidence="1" type="ORF">CDAR_424781</name>
</gene>
<dbReference type="Proteomes" id="UP001054837">
    <property type="component" value="Unassembled WGS sequence"/>
</dbReference>
<name>A0AAV4WFF5_9ARAC</name>